<reference evidence="2 3" key="1">
    <citation type="submission" date="2024-09" db="EMBL/GenBank/DDBJ databases">
        <title>Rethinking Asexuality: The Enigmatic Case of Functional Sexual Genes in Lepraria (Stereocaulaceae).</title>
        <authorList>
            <person name="Doellman M."/>
            <person name="Sun Y."/>
            <person name="Barcenas-Pena A."/>
            <person name="Lumbsch H.T."/>
            <person name="Grewe F."/>
        </authorList>
    </citation>
    <scope>NUCLEOTIDE SEQUENCE [LARGE SCALE GENOMIC DNA]</scope>
    <source>
        <strain evidence="2 3">Grewe 0041</strain>
    </source>
</reference>
<feature type="transmembrane region" description="Helical" evidence="1">
    <location>
        <begin position="49"/>
        <end position="67"/>
    </location>
</feature>
<comment type="caution">
    <text evidence="2">The sequence shown here is derived from an EMBL/GenBank/DDBJ whole genome shotgun (WGS) entry which is preliminary data.</text>
</comment>
<keyword evidence="1" id="KW-0812">Transmembrane</keyword>
<organism evidence="2 3">
    <name type="scientific">Lepraria finkii</name>
    <dbReference type="NCBI Taxonomy" id="1340010"/>
    <lineage>
        <taxon>Eukaryota</taxon>
        <taxon>Fungi</taxon>
        <taxon>Dikarya</taxon>
        <taxon>Ascomycota</taxon>
        <taxon>Pezizomycotina</taxon>
        <taxon>Lecanoromycetes</taxon>
        <taxon>OSLEUM clade</taxon>
        <taxon>Lecanoromycetidae</taxon>
        <taxon>Lecanorales</taxon>
        <taxon>Lecanorineae</taxon>
        <taxon>Stereocaulaceae</taxon>
        <taxon>Lepraria</taxon>
    </lineage>
</organism>
<keyword evidence="1" id="KW-1133">Transmembrane helix</keyword>
<proteinExistence type="predicted"/>
<name>A0ABR4B0I8_9LECA</name>
<keyword evidence="1" id="KW-0472">Membrane</keyword>
<keyword evidence="3" id="KW-1185">Reference proteome</keyword>
<gene>
    <name evidence="2" type="ORF">ABVK25_008483</name>
</gene>
<protein>
    <submittedName>
        <fullName evidence="2">Uncharacterized protein</fullName>
    </submittedName>
</protein>
<evidence type="ECO:0000313" key="2">
    <source>
        <dbReference type="EMBL" id="KAL2051235.1"/>
    </source>
</evidence>
<dbReference type="EMBL" id="JBHFEH010000037">
    <property type="protein sequence ID" value="KAL2051235.1"/>
    <property type="molecule type" value="Genomic_DNA"/>
</dbReference>
<evidence type="ECO:0000313" key="3">
    <source>
        <dbReference type="Proteomes" id="UP001590951"/>
    </source>
</evidence>
<accession>A0ABR4B0I8</accession>
<dbReference type="Proteomes" id="UP001590951">
    <property type="component" value="Unassembled WGS sequence"/>
</dbReference>
<evidence type="ECO:0000256" key="1">
    <source>
        <dbReference type="SAM" id="Phobius"/>
    </source>
</evidence>
<sequence length="132" mass="15528">MFITFTGTLMQITRIFENCWCASNFDHTIVSLAGDTQDDRQSSWQWNRAGYIALIFLACVTYLGWWCQRYLREKFIERVKNLIPETPHVRPKQEILHHDAGYPSTNMKNPENDDLHSLSKCAKYVSITNDYF</sequence>